<evidence type="ECO:0000256" key="5">
    <source>
        <dbReference type="ARBA" id="ARBA00022692"/>
    </source>
</evidence>
<evidence type="ECO:0000256" key="7">
    <source>
        <dbReference type="ARBA" id="ARBA00022989"/>
    </source>
</evidence>
<proteinExistence type="inferred from homology"/>
<keyword evidence="6" id="KW-0735">Signal-anchor</keyword>
<sequence length="561" mass="63403">MKLTIRKSLCASMAVSLFILFIFAYSSSNIALISSNNVGNPAHSDKVLLNPDHETENETTSGNTPNSHTDSSISHEKTRIQTIRKFMLSIIDTINKAAPKKIGDINNKEHYLDGHGIPVYGGHLRENSYKEPVRTKKYLASFLSLKENEVNSLKESHEIVIDQLPENFPSGIFDGNGIVYVGGGKYNWLVLLSIKALRNLGSKLPIEVIIPNKNEYNSDLCDRVFPSLNAKCLIMSDYLPEGMAIQGFQIKSMALMISSYAKILYLDSDNIPVKNPDSLFTQEPFISSKMVIWPDFWRRSTSPAFYHISNITVDETKHVRKSYHDDRDHPKDQSDYSYHDMEGALPEASSETGQILIDKETHARTLFLSLYYNVYGSFYYPLLSQGAAGEGDKETFLAAAHKLGQSYYQVHEFVREFGVIKPEGNNDILGMGQYDPAIDFSLESSQINKKVEYLTPSNYNNHYFNSSELMFLHTNWPKLHPMELSNGKGIRNIFNEDGQRHRLYGPELGKEVGYDLEQKIWNDMKSIVCDSGDIKIEAFSGHSMKDVCAEVTSQLEYLKSG</sequence>
<dbReference type="Pfam" id="PF11051">
    <property type="entry name" value="Mannosyl_trans3"/>
    <property type="match status" value="1"/>
</dbReference>
<evidence type="ECO:0000256" key="1">
    <source>
        <dbReference type="ARBA" id="ARBA00004323"/>
    </source>
</evidence>
<organism evidence="11 12">
    <name type="scientific">Nadsonia fulvescens var. elongata DSM 6958</name>
    <dbReference type="NCBI Taxonomy" id="857566"/>
    <lineage>
        <taxon>Eukaryota</taxon>
        <taxon>Fungi</taxon>
        <taxon>Dikarya</taxon>
        <taxon>Ascomycota</taxon>
        <taxon>Saccharomycotina</taxon>
        <taxon>Dipodascomycetes</taxon>
        <taxon>Dipodascales</taxon>
        <taxon>Dipodascales incertae sedis</taxon>
        <taxon>Nadsonia</taxon>
    </lineage>
</organism>
<evidence type="ECO:0000313" key="11">
    <source>
        <dbReference type="EMBL" id="ODQ64446.1"/>
    </source>
</evidence>
<comment type="subcellular location">
    <subcellularLocation>
        <location evidence="1">Golgi apparatus membrane</location>
        <topology evidence="1">Single-pass type II membrane protein</topology>
    </subcellularLocation>
</comment>
<feature type="region of interest" description="Disordered" evidence="10">
    <location>
        <begin position="44"/>
        <end position="76"/>
    </location>
</feature>
<evidence type="ECO:0000256" key="2">
    <source>
        <dbReference type="ARBA" id="ARBA00004922"/>
    </source>
</evidence>
<evidence type="ECO:0000256" key="6">
    <source>
        <dbReference type="ARBA" id="ARBA00022968"/>
    </source>
</evidence>
<dbReference type="STRING" id="857566.A0A1E3PG87"/>
<dbReference type="GO" id="GO:0000139">
    <property type="term" value="C:Golgi membrane"/>
    <property type="evidence" value="ECO:0007669"/>
    <property type="project" value="UniProtKB-SubCell"/>
</dbReference>
<evidence type="ECO:0000256" key="10">
    <source>
        <dbReference type="SAM" id="MobiDB-lite"/>
    </source>
</evidence>
<evidence type="ECO:0000256" key="9">
    <source>
        <dbReference type="ARBA" id="ARBA00023136"/>
    </source>
</evidence>
<evidence type="ECO:0000256" key="3">
    <source>
        <dbReference type="ARBA" id="ARBA00009105"/>
    </source>
</evidence>
<feature type="compositionally biased region" description="Basic and acidic residues" evidence="10">
    <location>
        <begin position="44"/>
        <end position="56"/>
    </location>
</feature>
<keyword evidence="8" id="KW-0333">Golgi apparatus</keyword>
<dbReference type="Proteomes" id="UP000095009">
    <property type="component" value="Unassembled WGS sequence"/>
</dbReference>
<reference evidence="11 12" key="1">
    <citation type="journal article" date="2016" name="Proc. Natl. Acad. Sci. U.S.A.">
        <title>Comparative genomics of biotechnologically important yeasts.</title>
        <authorList>
            <person name="Riley R."/>
            <person name="Haridas S."/>
            <person name="Wolfe K.H."/>
            <person name="Lopes M.R."/>
            <person name="Hittinger C.T."/>
            <person name="Goeker M."/>
            <person name="Salamov A.A."/>
            <person name="Wisecaver J.H."/>
            <person name="Long T.M."/>
            <person name="Calvey C.H."/>
            <person name="Aerts A.L."/>
            <person name="Barry K.W."/>
            <person name="Choi C."/>
            <person name="Clum A."/>
            <person name="Coughlan A.Y."/>
            <person name="Deshpande S."/>
            <person name="Douglass A.P."/>
            <person name="Hanson S.J."/>
            <person name="Klenk H.-P."/>
            <person name="LaButti K.M."/>
            <person name="Lapidus A."/>
            <person name="Lindquist E.A."/>
            <person name="Lipzen A.M."/>
            <person name="Meier-Kolthoff J.P."/>
            <person name="Ohm R.A."/>
            <person name="Otillar R.P."/>
            <person name="Pangilinan J.L."/>
            <person name="Peng Y."/>
            <person name="Rokas A."/>
            <person name="Rosa C.A."/>
            <person name="Scheuner C."/>
            <person name="Sibirny A.A."/>
            <person name="Slot J.C."/>
            <person name="Stielow J.B."/>
            <person name="Sun H."/>
            <person name="Kurtzman C.P."/>
            <person name="Blackwell M."/>
            <person name="Grigoriev I.V."/>
            <person name="Jeffries T.W."/>
        </authorList>
    </citation>
    <scope>NUCLEOTIDE SEQUENCE [LARGE SCALE GENOMIC DNA]</scope>
    <source>
        <strain evidence="11 12">DSM 6958</strain>
    </source>
</reference>
<evidence type="ECO:0000256" key="4">
    <source>
        <dbReference type="ARBA" id="ARBA00022679"/>
    </source>
</evidence>
<evidence type="ECO:0000256" key="8">
    <source>
        <dbReference type="ARBA" id="ARBA00023034"/>
    </source>
</evidence>
<evidence type="ECO:0000313" key="12">
    <source>
        <dbReference type="Proteomes" id="UP000095009"/>
    </source>
</evidence>
<dbReference type="OrthoDB" id="430354at2759"/>
<dbReference type="AlphaFoldDB" id="A0A1E3PG87"/>
<dbReference type="PANTHER" id="PTHR31646">
    <property type="entry name" value="ALPHA-1,2-MANNOSYLTRANSFERASE MNN2"/>
    <property type="match status" value="1"/>
</dbReference>
<dbReference type="PANTHER" id="PTHR31646:SF1">
    <property type="entry name" value="ALPHA-1,2-MANNOSYLTRANSFERASE MNN2"/>
    <property type="match status" value="1"/>
</dbReference>
<dbReference type="GO" id="GO:0000026">
    <property type="term" value="F:alpha-1,2-mannosyltransferase activity"/>
    <property type="evidence" value="ECO:0007669"/>
    <property type="project" value="TreeGrafter"/>
</dbReference>
<feature type="region of interest" description="Disordered" evidence="10">
    <location>
        <begin position="320"/>
        <end position="339"/>
    </location>
</feature>
<dbReference type="InterPro" id="IPR022751">
    <property type="entry name" value="Alpha_mannosyltransferase"/>
</dbReference>
<keyword evidence="7" id="KW-1133">Transmembrane helix</keyword>
<dbReference type="SUPFAM" id="SSF53448">
    <property type="entry name" value="Nucleotide-diphospho-sugar transferases"/>
    <property type="match status" value="1"/>
</dbReference>
<keyword evidence="4 11" id="KW-0808">Transferase</keyword>
<dbReference type="EMBL" id="KV454412">
    <property type="protein sequence ID" value="ODQ64446.1"/>
    <property type="molecule type" value="Genomic_DNA"/>
</dbReference>
<gene>
    <name evidence="11" type="ORF">NADFUDRAFT_83908</name>
</gene>
<feature type="compositionally biased region" description="Polar residues" evidence="10">
    <location>
        <begin position="58"/>
        <end position="72"/>
    </location>
</feature>
<name>A0A1E3PG87_9ASCO</name>
<keyword evidence="12" id="KW-1185">Reference proteome</keyword>
<accession>A0A1E3PG87</accession>
<keyword evidence="9" id="KW-0472">Membrane</keyword>
<dbReference type="Gene3D" id="3.90.550.10">
    <property type="entry name" value="Spore Coat Polysaccharide Biosynthesis Protein SpsA, Chain A"/>
    <property type="match status" value="1"/>
</dbReference>
<comment type="pathway">
    <text evidence="2">Protein modification; protein glycosylation.</text>
</comment>
<protein>
    <submittedName>
        <fullName evidence="11">Nucleotide-diphospho-sugar transferase</fullName>
    </submittedName>
</protein>
<comment type="similarity">
    <text evidence="3">Belongs to the MNN1/MNT family.</text>
</comment>
<keyword evidence="5" id="KW-0812">Transmembrane</keyword>
<dbReference type="GO" id="GO:0046354">
    <property type="term" value="P:mannan biosynthetic process"/>
    <property type="evidence" value="ECO:0007669"/>
    <property type="project" value="TreeGrafter"/>
</dbReference>
<dbReference type="InterPro" id="IPR029044">
    <property type="entry name" value="Nucleotide-diphossugar_trans"/>
</dbReference>